<dbReference type="GO" id="GO:0008792">
    <property type="term" value="F:arginine decarboxylase activity"/>
    <property type="evidence" value="ECO:0007669"/>
    <property type="project" value="UniProtKB-EC"/>
</dbReference>
<evidence type="ECO:0000256" key="5">
    <source>
        <dbReference type="ARBA" id="ARBA00022793"/>
    </source>
</evidence>
<keyword evidence="6" id="KW-0456">Lyase</keyword>
<dbReference type="InterPro" id="IPR002724">
    <property type="entry name" value="Pyruvoyl-dep_arg_deCO2ase"/>
</dbReference>
<dbReference type="RefSeq" id="WP_091067084.1">
    <property type="nucleotide sequence ID" value="NZ_FNCF01000006.1"/>
</dbReference>
<keyword evidence="7" id="KW-0670">Pyruvate</keyword>
<keyword evidence="10" id="KW-1185">Reference proteome</keyword>
<name>A0A1G7XY45_9ACTN</name>
<organism evidence="9 10">
    <name type="scientific">Klenkia brasiliensis</name>
    <dbReference type="NCBI Taxonomy" id="333142"/>
    <lineage>
        <taxon>Bacteria</taxon>
        <taxon>Bacillati</taxon>
        <taxon>Actinomycetota</taxon>
        <taxon>Actinomycetes</taxon>
        <taxon>Geodermatophilales</taxon>
        <taxon>Geodermatophilaceae</taxon>
        <taxon>Klenkia</taxon>
    </lineage>
</organism>
<dbReference type="OrthoDB" id="9783061at2"/>
<sequence>MDPQPDRTIPVVTGTGTGSTELSAFDAALRDAGVANFNLVRLSSVVPPRTSVDTEGTHPVPAGAWGDRLYCVYAEQRASVPGEQAWAGIGWVQRVDGEGGLFVEHEGDSEEIVAKLIDLSLADLVAGRPESFGPVQQVRTGVTCTEEPVCALVVAAYETAGWEFAR</sequence>
<protein>
    <recommendedName>
        <fullName evidence="4">Pyruvoyl-dependent arginine decarboxylase AaxB</fullName>
        <ecNumber evidence="3">4.1.1.19</ecNumber>
    </recommendedName>
</protein>
<dbReference type="EC" id="4.1.1.19" evidence="3"/>
<dbReference type="SUPFAM" id="SSF56271">
    <property type="entry name" value="Pyruvoyl-dependent histidine and arginine decarboxylases"/>
    <property type="match status" value="1"/>
</dbReference>
<dbReference type="InterPro" id="IPR016104">
    <property type="entry name" value="Pyr-dep_his/arg-deCO2ase"/>
</dbReference>
<dbReference type="GO" id="GO:0006527">
    <property type="term" value="P:L-arginine catabolic process"/>
    <property type="evidence" value="ECO:0007669"/>
    <property type="project" value="InterPro"/>
</dbReference>
<reference evidence="10" key="1">
    <citation type="submission" date="2016-10" db="EMBL/GenBank/DDBJ databases">
        <authorList>
            <person name="Varghese N."/>
            <person name="Submissions S."/>
        </authorList>
    </citation>
    <scope>NUCLEOTIDE SEQUENCE [LARGE SCALE GENOMIC DNA]</scope>
    <source>
        <strain evidence="10">DSM 44526</strain>
    </source>
</reference>
<evidence type="ECO:0000256" key="7">
    <source>
        <dbReference type="ARBA" id="ARBA00023317"/>
    </source>
</evidence>
<evidence type="ECO:0000256" key="2">
    <source>
        <dbReference type="ARBA" id="ARBA00008611"/>
    </source>
</evidence>
<dbReference type="SFLD" id="SFLDS00055">
    <property type="entry name" value="Pyruvoyl-Dependent_Histidine/A"/>
    <property type="match status" value="1"/>
</dbReference>
<proteinExistence type="inferred from homology"/>
<comment type="cofactor">
    <cofactor evidence="1">
        <name>pyruvate</name>
        <dbReference type="ChEBI" id="CHEBI:15361"/>
    </cofactor>
</comment>
<evidence type="ECO:0000256" key="4">
    <source>
        <dbReference type="ARBA" id="ARBA00014727"/>
    </source>
</evidence>
<dbReference type="Proteomes" id="UP000198863">
    <property type="component" value="Unassembled WGS sequence"/>
</dbReference>
<evidence type="ECO:0000256" key="8">
    <source>
        <dbReference type="ARBA" id="ARBA00049309"/>
    </source>
</evidence>
<comment type="catalytic activity">
    <reaction evidence="8">
        <text>L-arginine + H(+) = agmatine + CO2</text>
        <dbReference type="Rhea" id="RHEA:17641"/>
        <dbReference type="ChEBI" id="CHEBI:15378"/>
        <dbReference type="ChEBI" id="CHEBI:16526"/>
        <dbReference type="ChEBI" id="CHEBI:32682"/>
        <dbReference type="ChEBI" id="CHEBI:58145"/>
        <dbReference type="EC" id="4.1.1.19"/>
    </reaction>
</comment>
<evidence type="ECO:0000256" key="3">
    <source>
        <dbReference type="ARBA" id="ARBA00012426"/>
    </source>
</evidence>
<dbReference type="PANTHER" id="PTHR40438:SF1">
    <property type="entry name" value="PYRUVOYL-DEPENDENT ARGININE DECARBOXYLASE"/>
    <property type="match status" value="1"/>
</dbReference>
<evidence type="ECO:0000313" key="10">
    <source>
        <dbReference type="Proteomes" id="UP000198863"/>
    </source>
</evidence>
<dbReference type="AlphaFoldDB" id="A0A1G7XY45"/>
<evidence type="ECO:0000256" key="1">
    <source>
        <dbReference type="ARBA" id="ARBA00001928"/>
    </source>
</evidence>
<keyword evidence="5" id="KW-0210">Decarboxylase</keyword>
<accession>A0A1G7XY45</accession>
<dbReference type="InterPro" id="IPR016105">
    <property type="entry name" value="Pyr-dep_his/arg-deCO2ase_sand"/>
</dbReference>
<dbReference type="SFLD" id="SFLDG01170">
    <property type="entry name" value="Pyruvoyl-dependent_arginine_de"/>
    <property type="match status" value="1"/>
</dbReference>
<dbReference type="Pfam" id="PF01862">
    <property type="entry name" value="PvlArgDC"/>
    <property type="match status" value="1"/>
</dbReference>
<evidence type="ECO:0000313" key="9">
    <source>
        <dbReference type="EMBL" id="SDG89114.1"/>
    </source>
</evidence>
<evidence type="ECO:0000256" key="6">
    <source>
        <dbReference type="ARBA" id="ARBA00023239"/>
    </source>
</evidence>
<dbReference type="PANTHER" id="PTHR40438">
    <property type="entry name" value="PYRUVOYL-DEPENDENT ARGININE DECARBOXYLASE"/>
    <property type="match status" value="1"/>
</dbReference>
<dbReference type="Gene3D" id="3.50.20.10">
    <property type="entry name" value="Pyruvoyl-Dependent Histidine Decarboxylase, subunit B"/>
    <property type="match status" value="1"/>
</dbReference>
<gene>
    <name evidence="9" type="ORF">SAMN05660324_3852</name>
</gene>
<dbReference type="EMBL" id="FNCF01000006">
    <property type="protein sequence ID" value="SDG89114.1"/>
    <property type="molecule type" value="Genomic_DNA"/>
</dbReference>
<comment type="similarity">
    <text evidence="2">Belongs to the pyruvoyl-dependent arginine decarboxylase family.</text>
</comment>